<dbReference type="OrthoDB" id="183532at2"/>
<evidence type="ECO:0000256" key="9">
    <source>
        <dbReference type="ARBA" id="ARBA00023136"/>
    </source>
</evidence>
<gene>
    <name evidence="18" type="ORF">FJQ89_24940</name>
</gene>
<dbReference type="PANTHER" id="PTHR30069">
    <property type="entry name" value="TONB-DEPENDENT OUTER MEMBRANE RECEPTOR"/>
    <property type="match status" value="1"/>
</dbReference>
<evidence type="ECO:0000259" key="17">
    <source>
        <dbReference type="Pfam" id="PF07715"/>
    </source>
</evidence>
<evidence type="ECO:0000313" key="18">
    <source>
        <dbReference type="EMBL" id="QDG73319.1"/>
    </source>
</evidence>
<dbReference type="Gene3D" id="2.40.170.20">
    <property type="entry name" value="TonB-dependent receptor, beta-barrel domain"/>
    <property type="match status" value="1"/>
</dbReference>
<evidence type="ECO:0000256" key="12">
    <source>
        <dbReference type="PROSITE-ProRule" id="PRU01360"/>
    </source>
</evidence>
<evidence type="ECO:0000256" key="1">
    <source>
        <dbReference type="ARBA" id="ARBA00004571"/>
    </source>
</evidence>
<evidence type="ECO:0000259" key="16">
    <source>
        <dbReference type="Pfam" id="PF00593"/>
    </source>
</evidence>
<dbReference type="GO" id="GO:0044718">
    <property type="term" value="P:siderophore transmembrane transport"/>
    <property type="evidence" value="ECO:0007669"/>
    <property type="project" value="TreeGrafter"/>
</dbReference>
<evidence type="ECO:0000256" key="8">
    <source>
        <dbReference type="ARBA" id="ARBA00023077"/>
    </source>
</evidence>
<keyword evidence="10 18" id="KW-0675">Receptor</keyword>
<feature type="signal peptide" evidence="15">
    <location>
        <begin position="1"/>
        <end position="42"/>
    </location>
</feature>
<name>A0A4Y6RK43_9BURK</name>
<dbReference type="InterPro" id="IPR036942">
    <property type="entry name" value="Beta-barrel_TonB_sf"/>
</dbReference>
<feature type="short sequence motif" description="TonB box" evidence="13">
    <location>
        <begin position="54"/>
        <end position="60"/>
    </location>
</feature>
<dbReference type="SUPFAM" id="SSF56935">
    <property type="entry name" value="Porins"/>
    <property type="match status" value="1"/>
</dbReference>
<proteinExistence type="inferred from homology"/>
<dbReference type="EMBL" id="CP041185">
    <property type="protein sequence ID" value="QDG73319.1"/>
    <property type="molecule type" value="Genomic_DNA"/>
</dbReference>
<evidence type="ECO:0000256" key="13">
    <source>
        <dbReference type="PROSITE-ProRule" id="PRU10143"/>
    </source>
</evidence>
<dbReference type="GO" id="GO:0009279">
    <property type="term" value="C:cell outer membrane"/>
    <property type="evidence" value="ECO:0007669"/>
    <property type="project" value="UniProtKB-SubCell"/>
</dbReference>
<sequence length="689" mass="74733">MTKRSPAFATFLAPVATPARAIHSTALLLPCLLSLAVSSAWAEGNVAADPTMNTVVVTASGTAIDIKDAPASISVITREEIERQPVYDLNTLLRRIPGVTGGTSPEGEASKIKLRGLPDKYTLILVDGKRVGSSADTAYRPDLGRQDLNWISPDMIERIEVVRGPMSSLYGSDAMGGVINIITRKIPGKWNGSATANYTQPQDSDRGTAHQLGVNLAGPLSDTVGMRLGVSQSRQNPDEKFFEKAGSMGGERNQTVSGQLNWALGKKQNLSLDASYGRQEASDSSAHDENGDPLVYSWGANKLIRKSVSLGYEGRWDFGKTMVNLYHNDFDNEVVGSVAKSKDSTLDASLEKRIGWGGIEQMLVMGGQWKHQELTNTSTIGTVPTDYLGNTVSGATLSGTTSALFAEDQLFLREDLTATAGLRLDHHSKFGNHYSPRLYLVYHPAPAWTIKGGVSQGFRAPSLKENSPAAATNSGGRGCGSLKPLGYVTGSCYMAGNADLKPETSTAGEIGVAWEQNGWDVGLTYFHTDFKNKIDYAPLGFYQKRWWTKMTNIQKARTSGLEATATIPLTKNLNWRNNVTYMAEAKNLTTGTNLLSTPKLSWYSALGWQVNDQLFGEVSAQYTGKELDAGKLAEKAYTIVDTVVSYKVTPQWTVRGGVQNLFKKGPMADGLVDYYVPGRRMFVGLTSRF</sequence>
<evidence type="ECO:0000256" key="4">
    <source>
        <dbReference type="ARBA" id="ARBA00022452"/>
    </source>
</evidence>
<keyword evidence="8 13" id="KW-0798">TonB box</keyword>
<keyword evidence="3 12" id="KW-0813">Transport</keyword>
<dbReference type="GO" id="GO:0015344">
    <property type="term" value="F:siderophore uptake transmembrane transporter activity"/>
    <property type="evidence" value="ECO:0007669"/>
    <property type="project" value="TreeGrafter"/>
</dbReference>
<dbReference type="InterPro" id="IPR037066">
    <property type="entry name" value="Plug_dom_sf"/>
</dbReference>
<feature type="domain" description="TonB-dependent receptor plug" evidence="17">
    <location>
        <begin position="66"/>
        <end position="178"/>
    </location>
</feature>
<dbReference type="Proteomes" id="UP000316665">
    <property type="component" value="Chromosome"/>
</dbReference>
<evidence type="ECO:0000256" key="10">
    <source>
        <dbReference type="ARBA" id="ARBA00023170"/>
    </source>
</evidence>
<keyword evidence="5 12" id="KW-0812">Transmembrane</keyword>
<feature type="chain" id="PRO_5021407438" evidence="15">
    <location>
        <begin position="43"/>
        <end position="689"/>
    </location>
</feature>
<dbReference type="PANTHER" id="PTHR30069:SF53">
    <property type="entry name" value="COLICIN I RECEPTOR-RELATED"/>
    <property type="match status" value="1"/>
</dbReference>
<evidence type="ECO:0000256" key="7">
    <source>
        <dbReference type="ARBA" id="ARBA00023065"/>
    </source>
</evidence>
<protein>
    <submittedName>
        <fullName evidence="18">TonB-dependent receptor</fullName>
    </submittedName>
</protein>
<dbReference type="InterPro" id="IPR039426">
    <property type="entry name" value="TonB-dep_rcpt-like"/>
</dbReference>
<organism evidence="18 19">
    <name type="scientific">Janthinobacterium tructae</name>
    <dbReference type="NCBI Taxonomy" id="2590869"/>
    <lineage>
        <taxon>Bacteria</taxon>
        <taxon>Pseudomonadati</taxon>
        <taxon>Pseudomonadota</taxon>
        <taxon>Betaproteobacteria</taxon>
        <taxon>Burkholderiales</taxon>
        <taxon>Oxalobacteraceae</taxon>
        <taxon>Janthinobacterium</taxon>
    </lineage>
</organism>
<comment type="similarity">
    <text evidence="2 12 14">Belongs to the TonB-dependent receptor family.</text>
</comment>
<dbReference type="InterPro" id="IPR010916">
    <property type="entry name" value="TonB_box_CS"/>
</dbReference>
<keyword evidence="19" id="KW-1185">Reference proteome</keyword>
<keyword evidence="4 12" id="KW-1134">Transmembrane beta strand</keyword>
<dbReference type="KEGG" id="jas:FJQ89_24940"/>
<evidence type="ECO:0000256" key="6">
    <source>
        <dbReference type="ARBA" id="ARBA00022729"/>
    </source>
</evidence>
<dbReference type="Pfam" id="PF07715">
    <property type="entry name" value="Plug"/>
    <property type="match status" value="1"/>
</dbReference>
<evidence type="ECO:0000256" key="5">
    <source>
        <dbReference type="ARBA" id="ARBA00022692"/>
    </source>
</evidence>
<evidence type="ECO:0000256" key="15">
    <source>
        <dbReference type="SAM" id="SignalP"/>
    </source>
</evidence>
<keyword evidence="7" id="KW-0406">Ion transport</keyword>
<dbReference type="RefSeq" id="WP_141172128.1">
    <property type="nucleotide sequence ID" value="NZ_CP041185.1"/>
</dbReference>
<reference evidence="18 19" key="1">
    <citation type="submission" date="2019-06" db="EMBL/GenBank/DDBJ databases">
        <title>Complete genome sequence of Janthinobacterium sp. SNU WT3 isolated from diseased rainbow trout.</title>
        <authorList>
            <person name="Oh W.T."/>
            <person name="Park S.C."/>
        </authorList>
    </citation>
    <scope>NUCLEOTIDE SEQUENCE [LARGE SCALE GENOMIC DNA]</scope>
    <source>
        <strain evidence="18 19">SNU WT3</strain>
    </source>
</reference>
<evidence type="ECO:0000313" key="19">
    <source>
        <dbReference type="Proteomes" id="UP000316665"/>
    </source>
</evidence>
<evidence type="ECO:0000256" key="11">
    <source>
        <dbReference type="ARBA" id="ARBA00023237"/>
    </source>
</evidence>
<dbReference type="CDD" id="cd01347">
    <property type="entry name" value="ligand_gated_channel"/>
    <property type="match status" value="1"/>
</dbReference>
<dbReference type="Pfam" id="PF00593">
    <property type="entry name" value="TonB_dep_Rec_b-barrel"/>
    <property type="match status" value="1"/>
</dbReference>
<dbReference type="AlphaFoldDB" id="A0A4Y6RK43"/>
<accession>A0A4Y6RK43</accession>
<feature type="domain" description="TonB-dependent receptor-like beta-barrel" evidence="16">
    <location>
        <begin position="217"/>
        <end position="661"/>
    </location>
</feature>
<evidence type="ECO:0000256" key="2">
    <source>
        <dbReference type="ARBA" id="ARBA00009810"/>
    </source>
</evidence>
<evidence type="ECO:0000256" key="14">
    <source>
        <dbReference type="RuleBase" id="RU003357"/>
    </source>
</evidence>
<dbReference type="PROSITE" id="PS52016">
    <property type="entry name" value="TONB_DEPENDENT_REC_3"/>
    <property type="match status" value="1"/>
</dbReference>
<dbReference type="InterPro" id="IPR012910">
    <property type="entry name" value="Plug_dom"/>
</dbReference>
<evidence type="ECO:0000256" key="3">
    <source>
        <dbReference type="ARBA" id="ARBA00022448"/>
    </source>
</evidence>
<keyword evidence="6 15" id="KW-0732">Signal</keyword>
<dbReference type="PROSITE" id="PS00430">
    <property type="entry name" value="TONB_DEPENDENT_REC_1"/>
    <property type="match status" value="1"/>
</dbReference>
<dbReference type="Gene3D" id="2.170.130.10">
    <property type="entry name" value="TonB-dependent receptor, plug domain"/>
    <property type="match status" value="1"/>
</dbReference>
<keyword evidence="9 12" id="KW-0472">Membrane</keyword>
<dbReference type="InterPro" id="IPR000531">
    <property type="entry name" value="Beta-barrel_TonB"/>
</dbReference>
<keyword evidence="11 12" id="KW-0998">Cell outer membrane</keyword>
<comment type="subcellular location">
    <subcellularLocation>
        <location evidence="1 12">Cell outer membrane</location>
        <topology evidence="1 12">Multi-pass membrane protein</topology>
    </subcellularLocation>
</comment>